<dbReference type="PANTHER" id="PTHR30193:SF37">
    <property type="entry name" value="INNER MEMBRANE ABC TRANSPORTER PERMEASE PROTEIN YCJO"/>
    <property type="match status" value="1"/>
</dbReference>
<dbReference type="Gene3D" id="1.10.3720.10">
    <property type="entry name" value="MetI-like"/>
    <property type="match status" value="1"/>
</dbReference>
<keyword evidence="3" id="KW-1003">Cell membrane</keyword>
<dbReference type="RefSeq" id="WP_162664253.1">
    <property type="nucleotide sequence ID" value="NZ_CP048020.1"/>
</dbReference>
<comment type="subcellular location">
    <subcellularLocation>
        <location evidence="1 7">Cell membrane</location>
        <topology evidence="1 7">Multi-pass membrane protein</topology>
    </subcellularLocation>
</comment>
<dbReference type="InterPro" id="IPR051393">
    <property type="entry name" value="ABC_transporter_permease"/>
</dbReference>
<dbReference type="SUPFAM" id="SSF161098">
    <property type="entry name" value="MetI-like"/>
    <property type="match status" value="1"/>
</dbReference>
<evidence type="ECO:0000313" key="9">
    <source>
        <dbReference type="EMBL" id="QHX43949.1"/>
    </source>
</evidence>
<evidence type="ECO:0000313" key="10">
    <source>
        <dbReference type="Proteomes" id="UP000464374"/>
    </source>
</evidence>
<keyword evidence="4 7" id="KW-0812">Transmembrane</keyword>
<evidence type="ECO:0000256" key="3">
    <source>
        <dbReference type="ARBA" id="ARBA00022475"/>
    </source>
</evidence>
<feature type="transmembrane region" description="Helical" evidence="7">
    <location>
        <begin position="158"/>
        <end position="180"/>
    </location>
</feature>
<dbReference type="AlphaFoldDB" id="A0A6P1Y3I2"/>
<feature type="transmembrane region" description="Helical" evidence="7">
    <location>
        <begin position="261"/>
        <end position="281"/>
    </location>
</feature>
<dbReference type="EMBL" id="CP048020">
    <property type="protein sequence ID" value="QHX43949.1"/>
    <property type="molecule type" value="Genomic_DNA"/>
</dbReference>
<dbReference type="KEGG" id="trz:GWP43_11410"/>
<evidence type="ECO:0000256" key="1">
    <source>
        <dbReference type="ARBA" id="ARBA00004651"/>
    </source>
</evidence>
<comment type="similarity">
    <text evidence="7">Belongs to the binding-protein-dependent transport system permease family.</text>
</comment>
<evidence type="ECO:0000256" key="5">
    <source>
        <dbReference type="ARBA" id="ARBA00022989"/>
    </source>
</evidence>
<evidence type="ECO:0000256" key="7">
    <source>
        <dbReference type="RuleBase" id="RU363032"/>
    </source>
</evidence>
<keyword evidence="2 7" id="KW-0813">Transport</keyword>
<feature type="transmembrane region" description="Helical" evidence="7">
    <location>
        <begin position="12"/>
        <end position="33"/>
    </location>
</feature>
<dbReference type="PANTHER" id="PTHR30193">
    <property type="entry name" value="ABC TRANSPORTER PERMEASE PROTEIN"/>
    <property type="match status" value="1"/>
</dbReference>
<proteinExistence type="inferred from homology"/>
<dbReference type="Pfam" id="PF00528">
    <property type="entry name" value="BPD_transp_1"/>
    <property type="match status" value="1"/>
</dbReference>
<feature type="transmembrane region" description="Helical" evidence="7">
    <location>
        <begin position="103"/>
        <end position="123"/>
    </location>
</feature>
<reference evidence="9 10" key="1">
    <citation type="submission" date="2020-01" db="EMBL/GenBank/DDBJ databases">
        <title>Complete genome sequence of a human oral phylogroup 1 Treponema sp. strain ATCC 700766, originally isolated from periodontitis dental plaque.</title>
        <authorList>
            <person name="Chan Y."/>
            <person name="Huo Y.-B."/>
            <person name="Yu X.-L."/>
            <person name="Zeng H."/>
            <person name="Leung W.-K."/>
            <person name="Watt R.M."/>
        </authorList>
    </citation>
    <scope>NUCLEOTIDE SEQUENCE [LARGE SCALE GENOMIC DNA]</scope>
    <source>
        <strain evidence="9 10">OMZ 804</strain>
    </source>
</reference>
<dbReference type="PROSITE" id="PS50928">
    <property type="entry name" value="ABC_TM1"/>
    <property type="match status" value="1"/>
</dbReference>
<dbReference type="GO" id="GO:0055085">
    <property type="term" value="P:transmembrane transport"/>
    <property type="evidence" value="ECO:0007669"/>
    <property type="project" value="InterPro"/>
</dbReference>
<organism evidence="9 10">
    <name type="scientific">Treponema vincentii</name>
    <dbReference type="NCBI Taxonomy" id="69710"/>
    <lineage>
        <taxon>Bacteria</taxon>
        <taxon>Pseudomonadati</taxon>
        <taxon>Spirochaetota</taxon>
        <taxon>Spirochaetia</taxon>
        <taxon>Spirochaetales</taxon>
        <taxon>Treponemataceae</taxon>
        <taxon>Treponema</taxon>
    </lineage>
</organism>
<accession>A0A6P1Y3I2</accession>
<protein>
    <submittedName>
        <fullName evidence="9">Sugar ABC transporter permease</fullName>
    </submittedName>
</protein>
<name>A0A6P1Y3I2_9SPIR</name>
<keyword evidence="6 7" id="KW-0472">Membrane</keyword>
<keyword evidence="5 7" id="KW-1133">Transmembrane helix</keyword>
<dbReference type="InterPro" id="IPR000515">
    <property type="entry name" value="MetI-like"/>
</dbReference>
<feature type="transmembrane region" description="Helical" evidence="7">
    <location>
        <begin position="73"/>
        <end position="94"/>
    </location>
</feature>
<dbReference type="Proteomes" id="UP000464374">
    <property type="component" value="Chromosome"/>
</dbReference>
<gene>
    <name evidence="9" type="ORF">GWP43_11410</name>
</gene>
<dbReference type="InterPro" id="IPR035906">
    <property type="entry name" value="MetI-like_sf"/>
</dbReference>
<evidence type="ECO:0000256" key="6">
    <source>
        <dbReference type="ARBA" id="ARBA00023136"/>
    </source>
</evidence>
<feature type="transmembrane region" description="Helical" evidence="7">
    <location>
        <begin position="201"/>
        <end position="223"/>
    </location>
</feature>
<dbReference type="GO" id="GO:0005886">
    <property type="term" value="C:plasma membrane"/>
    <property type="evidence" value="ECO:0007669"/>
    <property type="project" value="UniProtKB-SubCell"/>
</dbReference>
<feature type="domain" description="ABC transmembrane type-1" evidence="8">
    <location>
        <begin position="69"/>
        <end position="282"/>
    </location>
</feature>
<evidence type="ECO:0000256" key="2">
    <source>
        <dbReference type="ARBA" id="ARBA00022448"/>
    </source>
</evidence>
<evidence type="ECO:0000259" key="8">
    <source>
        <dbReference type="PROSITE" id="PS50928"/>
    </source>
</evidence>
<evidence type="ECO:0000256" key="4">
    <source>
        <dbReference type="ARBA" id="ARBA00022692"/>
    </source>
</evidence>
<dbReference type="CDD" id="cd06261">
    <property type="entry name" value="TM_PBP2"/>
    <property type="match status" value="1"/>
</dbReference>
<sequence length="291" mass="33063">MTKKNIITKHNVPYILLAPTIIIFAVFMVYPVFRSLYLSFYEYRGGTYEFIHWENYIKLFQDGIFFKSLFNTFVYLLIQVPVMVVGALLIAVLIEQKFIRAKAFFRAAIFLPSVTALVAYALVFKVLMNSDYGLINYVLKVVGLPPVNWFYGEWSARFAIIIAITWRWLGYNMIILLAGIQAIPEELTEAAQISGASFFQILFYITIPIIKPVILFCTITSTIGTLQLFDEPFILTEGGPNNATLTAGQYLFNNGFTYLKFGYASAIGYVLVVLIAVLSVLQFRITERSDT</sequence>